<sequence>MSGLKKKGLEWDLNDWRWDANLFLATPSNASPSRCSNRELGRAEGEIDFGVVDKRRRISPEDDHEGCSNAVTTNGDDDWIDVQRGKSSEDEMLRQGACSSSGPCCQVDGCLIDLNNGRDYYKRHKVCEAHTKSGVVLIKNVEHRFCQQCSRFHFLQEFDEGKKSCRLRLAQHNRRRRKVQAQAASGSSEQTNGPNYLVNLVKNLAAIAGTQTYQDMLKNATAAISSHTGNCVANGISLQDQRAPIPVGTDSSAEELTAERRVQSFDLNDTYVEGDENRTDKIVFKLFGKEPKDFPSDLRAQVLNWLSNCPSDIESYIRPGCIILTIYLRLPNWMWDKLAADPAHWIEKLISLSTDALWRTGWMYTRVRDHLTLSCNGSLVLASPWQPIIGRKHQILLVTPIAVACSSTANFSVKGFNIVQPTTKLLCIFGGKYLIQEATEMLLDDTTMQQGPQCLTFSCCFPSTSGRGFIEVEDYDQSSLSFPFVVAEEDVCSEIRTLEHELNLVSFDDTLVERNDLLASRDQALNFLQEFGWFLQRSHMQATSETPKDCTEIFPAARFRWLLSFAVDREFCAVVKKLLDTLFQGNVDLDVPSTVEFVLGQDFVFTAVNKRSKPLIDFLLTYTTNSASMDRTDSAAPVQFLFTPDIAGPSDITPLHIAATNSDAAGILDALIDDPQQLGIKAWKNARDATGLTPEDYARKRGHKSYIQMVQNKIDSRLPKAHVSVAITTDIAEKHANRPKLTDQTAFDVEKGQQSAKPPPLSCRRCLPELAYHHHSNSFLSTRPAVLSLVAIAAVCVCLGLIMQGPPHIGGMRGPFRWNSLHSGPRHPES</sequence>
<dbReference type="SUPFAM" id="SSF103612">
    <property type="entry name" value="SBT domain"/>
    <property type="match status" value="1"/>
</dbReference>
<evidence type="ECO:0000256" key="7">
    <source>
        <dbReference type="ARBA" id="ARBA00023163"/>
    </source>
</evidence>
<keyword evidence="4" id="KW-0862">Zinc</keyword>
<keyword evidence="6" id="KW-0238">DNA-binding</keyword>
<dbReference type="SUPFAM" id="SSF48403">
    <property type="entry name" value="Ankyrin repeat"/>
    <property type="match status" value="1"/>
</dbReference>
<proteinExistence type="predicted"/>
<dbReference type="InterPro" id="IPR044817">
    <property type="entry name" value="SBP-like"/>
</dbReference>
<dbReference type="EnsemblPlants" id="LPERR01G11190.1">
    <property type="protein sequence ID" value="LPERR01G11190.1"/>
    <property type="gene ID" value="LPERR01G11190"/>
</dbReference>
<evidence type="ECO:0000313" key="11">
    <source>
        <dbReference type="EnsemblPlants" id="LPERR01G11190.1"/>
    </source>
</evidence>
<evidence type="ECO:0000313" key="12">
    <source>
        <dbReference type="Proteomes" id="UP000032180"/>
    </source>
</evidence>
<evidence type="ECO:0000256" key="9">
    <source>
        <dbReference type="PROSITE-ProRule" id="PRU00470"/>
    </source>
</evidence>
<dbReference type="eggNOG" id="ENOG502QS71">
    <property type="taxonomic scope" value="Eukaryota"/>
</dbReference>
<dbReference type="InterPro" id="IPR004333">
    <property type="entry name" value="SBP_dom"/>
</dbReference>
<dbReference type="Proteomes" id="UP000032180">
    <property type="component" value="Chromosome 1"/>
</dbReference>
<reference evidence="11 12" key="1">
    <citation type="submission" date="2012-08" db="EMBL/GenBank/DDBJ databases">
        <title>Oryza genome evolution.</title>
        <authorList>
            <person name="Wing R.A."/>
        </authorList>
    </citation>
    <scope>NUCLEOTIDE SEQUENCE</scope>
</reference>
<feature type="domain" description="SBP-type" evidence="10">
    <location>
        <begin position="102"/>
        <end position="179"/>
    </location>
</feature>
<dbReference type="AlphaFoldDB" id="A0A0D9UZX4"/>
<dbReference type="GO" id="GO:0005634">
    <property type="term" value="C:nucleus"/>
    <property type="evidence" value="ECO:0007669"/>
    <property type="project" value="UniProtKB-SubCell"/>
</dbReference>
<accession>A0A0D9UZX4</accession>
<dbReference type="Pfam" id="PF26102">
    <property type="entry name" value="Ig_SPL7"/>
    <property type="match status" value="1"/>
</dbReference>
<comment type="subcellular location">
    <subcellularLocation>
        <location evidence="1">Nucleus</location>
    </subcellularLocation>
</comment>
<name>A0A0D9UZX4_9ORYZ</name>
<dbReference type="PANTHER" id="PTHR31251">
    <property type="entry name" value="SQUAMOSA PROMOTER-BINDING-LIKE PROTEIN 4"/>
    <property type="match status" value="1"/>
</dbReference>
<keyword evidence="2" id="KW-0479">Metal-binding</keyword>
<dbReference type="Gene3D" id="4.10.1100.10">
    <property type="entry name" value="Transcription factor, SBP-box domain"/>
    <property type="match status" value="1"/>
</dbReference>
<organism evidence="11 12">
    <name type="scientific">Leersia perrieri</name>
    <dbReference type="NCBI Taxonomy" id="77586"/>
    <lineage>
        <taxon>Eukaryota</taxon>
        <taxon>Viridiplantae</taxon>
        <taxon>Streptophyta</taxon>
        <taxon>Embryophyta</taxon>
        <taxon>Tracheophyta</taxon>
        <taxon>Spermatophyta</taxon>
        <taxon>Magnoliopsida</taxon>
        <taxon>Liliopsida</taxon>
        <taxon>Poales</taxon>
        <taxon>Poaceae</taxon>
        <taxon>BOP clade</taxon>
        <taxon>Oryzoideae</taxon>
        <taxon>Oryzeae</taxon>
        <taxon>Oryzinae</taxon>
        <taxon>Leersia</taxon>
    </lineage>
</organism>
<dbReference type="Pfam" id="PF03110">
    <property type="entry name" value="SBP"/>
    <property type="match status" value="1"/>
</dbReference>
<dbReference type="InterPro" id="IPR036893">
    <property type="entry name" value="SBP_sf"/>
</dbReference>
<reference evidence="12" key="2">
    <citation type="submission" date="2013-12" db="EMBL/GenBank/DDBJ databases">
        <authorList>
            <person name="Yu Y."/>
            <person name="Lee S."/>
            <person name="de Baynast K."/>
            <person name="Wissotski M."/>
            <person name="Liu L."/>
            <person name="Talag J."/>
            <person name="Goicoechea J."/>
            <person name="Angelova A."/>
            <person name="Jetty R."/>
            <person name="Kudrna D."/>
            <person name="Golser W."/>
            <person name="Rivera L."/>
            <person name="Zhang J."/>
            <person name="Wing R."/>
        </authorList>
    </citation>
    <scope>NUCLEOTIDE SEQUENCE</scope>
</reference>
<dbReference type="GO" id="GO:0003677">
    <property type="term" value="F:DNA binding"/>
    <property type="evidence" value="ECO:0007669"/>
    <property type="project" value="UniProtKB-KW"/>
</dbReference>
<evidence type="ECO:0000256" key="3">
    <source>
        <dbReference type="ARBA" id="ARBA00022771"/>
    </source>
</evidence>
<dbReference type="PROSITE" id="PS51141">
    <property type="entry name" value="ZF_SBP"/>
    <property type="match status" value="1"/>
</dbReference>
<dbReference type="STRING" id="77586.A0A0D9UZX4"/>
<keyword evidence="12" id="KW-1185">Reference proteome</keyword>
<evidence type="ECO:0000256" key="8">
    <source>
        <dbReference type="ARBA" id="ARBA00023242"/>
    </source>
</evidence>
<dbReference type="GO" id="GO:0008270">
    <property type="term" value="F:zinc ion binding"/>
    <property type="evidence" value="ECO:0007669"/>
    <property type="project" value="UniProtKB-KW"/>
</dbReference>
<reference evidence="11" key="3">
    <citation type="submission" date="2015-04" db="UniProtKB">
        <authorList>
            <consortium name="EnsemblPlants"/>
        </authorList>
    </citation>
    <scope>IDENTIFICATION</scope>
</reference>
<dbReference type="PANTHER" id="PTHR31251:SF204">
    <property type="entry name" value="SQUAMOSA PROMOTER-BINDING-LIKE PROTEIN 1"/>
    <property type="match status" value="1"/>
</dbReference>
<evidence type="ECO:0000256" key="1">
    <source>
        <dbReference type="ARBA" id="ARBA00004123"/>
    </source>
</evidence>
<evidence type="ECO:0000256" key="6">
    <source>
        <dbReference type="ARBA" id="ARBA00023125"/>
    </source>
</evidence>
<dbReference type="HOGENOM" id="CLU_006255_3_0_1"/>
<evidence type="ECO:0000259" key="10">
    <source>
        <dbReference type="PROSITE" id="PS51141"/>
    </source>
</evidence>
<dbReference type="Gramene" id="LPERR01G11190.1">
    <property type="protein sequence ID" value="LPERR01G11190.1"/>
    <property type="gene ID" value="LPERR01G11190"/>
</dbReference>
<keyword evidence="5" id="KW-0805">Transcription regulation</keyword>
<evidence type="ECO:0000256" key="5">
    <source>
        <dbReference type="ARBA" id="ARBA00023015"/>
    </source>
</evidence>
<keyword evidence="8" id="KW-0539">Nucleus</keyword>
<protein>
    <recommendedName>
        <fullName evidence="10">SBP-type domain-containing protein</fullName>
    </recommendedName>
</protein>
<keyword evidence="3 9" id="KW-0863">Zinc-finger</keyword>
<evidence type="ECO:0000256" key="4">
    <source>
        <dbReference type="ARBA" id="ARBA00022833"/>
    </source>
</evidence>
<keyword evidence="7" id="KW-0804">Transcription</keyword>
<dbReference type="Gene3D" id="1.25.40.20">
    <property type="entry name" value="Ankyrin repeat-containing domain"/>
    <property type="match status" value="1"/>
</dbReference>
<dbReference type="InterPro" id="IPR036770">
    <property type="entry name" value="Ankyrin_rpt-contain_sf"/>
</dbReference>
<evidence type="ECO:0000256" key="2">
    <source>
        <dbReference type="ARBA" id="ARBA00022723"/>
    </source>
</evidence>